<proteinExistence type="predicted"/>
<dbReference type="Proteomes" id="UP000297149">
    <property type="component" value="Chromosome"/>
</dbReference>
<dbReference type="RefSeq" id="WP_123398924.1">
    <property type="nucleotide sequence ID" value="NZ_CP039396.1"/>
</dbReference>
<keyword evidence="2" id="KW-1185">Reference proteome</keyword>
<sequence>MKYEDVSAILYRNHGVFDITTPFGTQRRRLFLSTESKVCEFAKRSRKRGYPIPPNEIKCWLSISKVTKPTTNIVAKFQRYASRATFPSAFVRKCLEADPTKDCYENRLTTGTRIDGEIISLDAISRYNHWVVEQFRKALKERRNFNSGTFTFRGYDGSLWIEVKQKDDNYNYYKAGDIAAGFSKEYRGCANGYYYALIDDEHFIGIDID</sequence>
<protein>
    <submittedName>
        <fullName evidence="1">Uncharacterized protein</fullName>
    </submittedName>
</protein>
<evidence type="ECO:0000313" key="2">
    <source>
        <dbReference type="Proteomes" id="UP000297149"/>
    </source>
</evidence>
<dbReference type="KEGG" id="ddb:E7747_09050"/>
<accession>A0A4V1D3B4</accession>
<evidence type="ECO:0000313" key="1">
    <source>
        <dbReference type="EMBL" id="QCD42418.1"/>
    </source>
</evidence>
<gene>
    <name evidence="1" type="ORF">E7747_09050</name>
</gene>
<reference evidence="2" key="1">
    <citation type="submission" date="2019-02" db="EMBL/GenBank/DDBJ databases">
        <title>Isolation and identification of novel species under the genus Muribaculum.</title>
        <authorList>
            <person name="Miyake S."/>
            <person name="Ding Y."/>
            <person name="Low A."/>
            <person name="Soh M."/>
            <person name="Seedorf H."/>
        </authorList>
    </citation>
    <scope>NUCLEOTIDE SEQUENCE [LARGE SCALE GENOMIC DNA]</scope>
    <source>
        <strain evidence="2">H5</strain>
    </source>
</reference>
<organism evidence="1 2">
    <name type="scientific">Duncaniella dubosii</name>
    <dbReference type="NCBI Taxonomy" id="2518971"/>
    <lineage>
        <taxon>Bacteria</taxon>
        <taxon>Pseudomonadati</taxon>
        <taxon>Bacteroidota</taxon>
        <taxon>Bacteroidia</taxon>
        <taxon>Bacteroidales</taxon>
        <taxon>Muribaculaceae</taxon>
        <taxon>Duncaniella</taxon>
    </lineage>
</organism>
<dbReference type="EMBL" id="CP039396">
    <property type="protein sequence ID" value="QCD42418.1"/>
    <property type="molecule type" value="Genomic_DNA"/>
</dbReference>
<dbReference type="AlphaFoldDB" id="A0A4V1D3B4"/>
<name>A0A4V1D3B4_9BACT</name>